<dbReference type="InterPro" id="IPR009071">
    <property type="entry name" value="HMG_box_dom"/>
</dbReference>
<dbReference type="GeneTree" id="ENSGT00960000189425"/>
<dbReference type="InterPro" id="IPR050342">
    <property type="entry name" value="HMGB"/>
</dbReference>
<reference evidence="5 6" key="1">
    <citation type="submission" date="2019-11" db="EMBL/GenBank/DDBJ databases">
        <title>Strigops habroptila (kakapo) genome, bStrHab1, primary haplotype, v2.</title>
        <authorList>
            <person name="Jarvis E.D."/>
            <person name="Howard J."/>
            <person name="Rhie A."/>
            <person name="Phillippy A."/>
            <person name="Korlach J."/>
            <person name="Digby A."/>
            <person name="Iorns D."/>
            <person name="Eason D."/>
            <person name="Robertson B."/>
            <person name="Raemaekers T."/>
            <person name="Howe K."/>
            <person name="Lewin H."/>
            <person name="Damas J."/>
            <person name="Hastie A."/>
            <person name="Tracey A."/>
            <person name="Chow W."/>
            <person name="Fedrigo O."/>
        </authorList>
    </citation>
    <scope>NUCLEOTIDE SEQUENCE [LARGE SCALE GENOMIC DNA]</scope>
</reference>
<dbReference type="Gene3D" id="1.10.30.10">
    <property type="entry name" value="High mobility group box domain"/>
    <property type="match status" value="1"/>
</dbReference>
<sequence length="186" mass="21527">SALQQPTPPAGKASSSSPSCWECNSTPKRRTKPETSREISKKRSGRWKTISRKGKKNSKKAAKHRRQRRSKKKASRALRGVRKMQRRRQRKRVSFTIDKQPLSPFFLFMAKNRPKLQRSNPQLTAVETAKTLGKMWHEQSQSDREMYREQRGKESLGKVHKLRPTPAQEPSEGLKDQDLHQRALSS</sequence>
<keyword evidence="6" id="KW-1185">Reference proteome</keyword>
<dbReference type="Proteomes" id="UP000472266">
    <property type="component" value="Chromosome 15"/>
</dbReference>
<feature type="domain" description="HMG box" evidence="4">
    <location>
        <begin position="98"/>
        <end position="150"/>
    </location>
</feature>
<dbReference type="AlphaFoldDB" id="A0A672UU85"/>
<feature type="region of interest" description="Disordered" evidence="3">
    <location>
        <begin position="134"/>
        <end position="186"/>
    </location>
</feature>
<feature type="compositionally biased region" description="Basic and acidic residues" evidence="3">
    <location>
        <begin position="135"/>
        <end position="157"/>
    </location>
</feature>
<feature type="compositionally biased region" description="Basic and acidic residues" evidence="3">
    <location>
        <begin position="172"/>
        <end position="186"/>
    </location>
</feature>
<evidence type="ECO:0000256" key="3">
    <source>
        <dbReference type="SAM" id="MobiDB-lite"/>
    </source>
</evidence>
<dbReference type="SMART" id="SM00398">
    <property type="entry name" value="HMG"/>
    <property type="match status" value="1"/>
</dbReference>
<dbReference type="PROSITE" id="PS50118">
    <property type="entry name" value="HMG_BOX_2"/>
    <property type="match status" value="1"/>
</dbReference>
<reference evidence="5" key="3">
    <citation type="submission" date="2025-09" db="UniProtKB">
        <authorList>
            <consortium name="Ensembl"/>
        </authorList>
    </citation>
    <scope>IDENTIFICATION</scope>
</reference>
<dbReference type="PANTHER" id="PTHR48112">
    <property type="entry name" value="HIGH MOBILITY GROUP PROTEIN DSP1"/>
    <property type="match status" value="1"/>
</dbReference>
<dbReference type="PRINTS" id="PR00886">
    <property type="entry name" value="HIGHMOBLTY12"/>
</dbReference>
<feature type="region of interest" description="Disordered" evidence="3">
    <location>
        <begin position="1"/>
        <end position="94"/>
    </location>
</feature>
<accession>A0A672UU85</accession>
<evidence type="ECO:0000313" key="5">
    <source>
        <dbReference type="Ensembl" id="ENSSHBP00005018520.1"/>
    </source>
</evidence>
<dbReference type="InterPro" id="IPR036910">
    <property type="entry name" value="HMG_box_dom_sf"/>
</dbReference>
<dbReference type="GO" id="GO:0003677">
    <property type="term" value="F:DNA binding"/>
    <property type="evidence" value="ECO:0007669"/>
    <property type="project" value="UniProtKB-UniRule"/>
</dbReference>
<evidence type="ECO:0000259" key="4">
    <source>
        <dbReference type="PROSITE" id="PS50118"/>
    </source>
</evidence>
<protein>
    <recommendedName>
        <fullName evidence="4">HMG box domain-containing protein</fullName>
    </recommendedName>
</protein>
<name>A0A672UU85_STRHB</name>
<evidence type="ECO:0000256" key="1">
    <source>
        <dbReference type="ARBA" id="ARBA00023125"/>
    </source>
</evidence>
<organism evidence="5 6">
    <name type="scientific">Strigops habroptila</name>
    <name type="common">Kakapo</name>
    <dbReference type="NCBI Taxonomy" id="2489341"/>
    <lineage>
        <taxon>Eukaryota</taxon>
        <taxon>Metazoa</taxon>
        <taxon>Chordata</taxon>
        <taxon>Craniata</taxon>
        <taxon>Vertebrata</taxon>
        <taxon>Euteleostomi</taxon>
        <taxon>Archelosauria</taxon>
        <taxon>Archosauria</taxon>
        <taxon>Dinosauria</taxon>
        <taxon>Saurischia</taxon>
        <taxon>Theropoda</taxon>
        <taxon>Coelurosauria</taxon>
        <taxon>Aves</taxon>
        <taxon>Neognathae</taxon>
        <taxon>Neoaves</taxon>
        <taxon>Telluraves</taxon>
        <taxon>Australaves</taxon>
        <taxon>Psittaciformes</taxon>
        <taxon>Psittacidae</taxon>
        <taxon>Strigops</taxon>
    </lineage>
</organism>
<evidence type="ECO:0000313" key="6">
    <source>
        <dbReference type="Proteomes" id="UP000472266"/>
    </source>
</evidence>
<feature type="compositionally biased region" description="Basic and acidic residues" evidence="3">
    <location>
        <begin position="32"/>
        <end position="41"/>
    </location>
</feature>
<dbReference type="InParanoid" id="A0A672UU85"/>
<keyword evidence="2" id="KW-0539">Nucleus</keyword>
<reference evidence="5" key="2">
    <citation type="submission" date="2025-08" db="UniProtKB">
        <authorList>
            <consortium name="Ensembl"/>
        </authorList>
    </citation>
    <scope>IDENTIFICATION</scope>
</reference>
<dbReference type="SUPFAM" id="SSF47095">
    <property type="entry name" value="HMG-box"/>
    <property type="match status" value="1"/>
</dbReference>
<evidence type="ECO:0000256" key="2">
    <source>
        <dbReference type="PROSITE-ProRule" id="PRU00267"/>
    </source>
</evidence>
<feature type="compositionally biased region" description="Basic residues" evidence="3">
    <location>
        <begin position="42"/>
        <end position="93"/>
    </location>
</feature>
<dbReference type="Pfam" id="PF00505">
    <property type="entry name" value="HMG_box"/>
    <property type="match status" value="1"/>
</dbReference>
<dbReference type="Ensembl" id="ENSSHBT00005022145.1">
    <property type="protein sequence ID" value="ENSSHBP00005018520.1"/>
    <property type="gene ID" value="ENSSHBG00005015978.1"/>
</dbReference>
<keyword evidence="1 2" id="KW-0238">DNA-binding</keyword>
<feature type="DNA-binding region" description="HMG box" evidence="2">
    <location>
        <begin position="98"/>
        <end position="150"/>
    </location>
</feature>
<dbReference type="GO" id="GO:0005634">
    <property type="term" value="C:nucleus"/>
    <property type="evidence" value="ECO:0007669"/>
    <property type="project" value="UniProtKB-UniRule"/>
</dbReference>
<proteinExistence type="predicted"/>